<evidence type="ECO:0000256" key="1">
    <source>
        <dbReference type="ARBA" id="ARBA00001933"/>
    </source>
</evidence>
<protein>
    <recommendedName>
        <fullName evidence="7">Aspartate aminotransferase</fullName>
        <ecNumber evidence="7">2.6.1.1</ecNumber>
    </recommendedName>
</protein>
<comment type="cofactor">
    <cofactor evidence="1">
        <name>pyridoxal 5'-phosphate</name>
        <dbReference type="ChEBI" id="CHEBI:597326"/>
    </cofactor>
</comment>
<dbReference type="FunFam" id="3.40.640.10:FF:000066">
    <property type="entry name" value="Aspartate aminotransferase"/>
    <property type="match status" value="1"/>
</dbReference>
<dbReference type="Pfam" id="PF00155">
    <property type="entry name" value="Aminotran_1_2"/>
    <property type="match status" value="1"/>
</dbReference>
<dbReference type="eggNOG" id="KOG1412">
    <property type="taxonomic scope" value="Eukaryota"/>
</dbReference>
<dbReference type="InterPro" id="IPR000796">
    <property type="entry name" value="Asp_trans"/>
</dbReference>
<dbReference type="Gene3D" id="3.40.640.10">
    <property type="entry name" value="Type I PLP-dependent aspartate aminotransferase-like (Major domain)"/>
    <property type="match status" value="1"/>
</dbReference>
<dbReference type="Proteomes" id="UP000030651">
    <property type="component" value="Unassembled WGS sequence"/>
</dbReference>
<dbReference type="SUPFAM" id="SSF53383">
    <property type="entry name" value="PLP-dependent transferases"/>
    <property type="match status" value="1"/>
</dbReference>
<comment type="catalytic activity">
    <reaction evidence="7">
        <text>L-aspartate + 2-oxoglutarate = oxaloacetate + L-glutamate</text>
        <dbReference type="Rhea" id="RHEA:21824"/>
        <dbReference type="ChEBI" id="CHEBI:16452"/>
        <dbReference type="ChEBI" id="CHEBI:16810"/>
        <dbReference type="ChEBI" id="CHEBI:29985"/>
        <dbReference type="ChEBI" id="CHEBI:29991"/>
        <dbReference type="EC" id="2.6.1.1"/>
    </reaction>
</comment>
<dbReference type="HOGENOM" id="CLU_032440_2_0_1"/>
<dbReference type="GeneID" id="19267169"/>
<sequence length="410" mass="45124">MGSIGLPPCEFFQDVTFIPPDAIFELTKHYNADRSAQKVNLGQGTYKDENGDPWILPAIQGAKEKIRDANHEYLPILGLASFRGLATELMLGESAPAVTEGRVASCQALSGTGALHLAGLMLYQALGPSHTVYITEPTWSNHRQVFEAVGFNVQSYKYYDEATGKLDFRSVEQTLENAEPGSIFVLHACAHNPSGCDPSEDQWRKMATITKRRKLFPLFDAAYLGITSGSYDTDAFAIRHFINDMGIEAAVCASFAKNMGLYGERVGLVSFVTQTPSAAMAVESRLAQFVRSEISNPPAFGARIVAAVLGDVELRAEWQRNLQTMSSRIAGMRQGLYDALVKLETPGQWERIIQQKGMFCILGLPLDRVLSLKKSFHVYMADNSRISLAGLNHNNVQYTAESIDKVQRSG</sequence>
<dbReference type="AlphaFoldDB" id="W3XFZ7"/>
<dbReference type="RefSeq" id="XP_007828928.1">
    <property type="nucleotide sequence ID" value="XM_007830737.1"/>
</dbReference>
<organism evidence="9 10">
    <name type="scientific">Pestalotiopsis fici (strain W106-1 / CGMCC3.15140)</name>
    <dbReference type="NCBI Taxonomy" id="1229662"/>
    <lineage>
        <taxon>Eukaryota</taxon>
        <taxon>Fungi</taxon>
        <taxon>Dikarya</taxon>
        <taxon>Ascomycota</taxon>
        <taxon>Pezizomycotina</taxon>
        <taxon>Sordariomycetes</taxon>
        <taxon>Xylariomycetidae</taxon>
        <taxon>Amphisphaeriales</taxon>
        <taxon>Sporocadaceae</taxon>
        <taxon>Pestalotiopsis</taxon>
    </lineage>
</organism>
<dbReference type="PANTHER" id="PTHR11879">
    <property type="entry name" value="ASPARTATE AMINOTRANSFERASE"/>
    <property type="match status" value="1"/>
</dbReference>
<evidence type="ECO:0000259" key="8">
    <source>
        <dbReference type="Pfam" id="PF00155"/>
    </source>
</evidence>
<evidence type="ECO:0000256" key="7">
    <source>
        <dbReference type="RuleBase" id="RU000480"/>
    </source>
</evidence>
<keyword evidence="6" id="KW-0663">Pyridoxal phosphate</keyword>
<dbReference type="OMA" id="IITDPTW"/>
<evidence type="ECO:0000313" key="10">
    <source>
        <dbReference type="Proteomes" id="UP000030651"/>
    </source>
</evidence>
<dbReference type="GO" id="GO:0004069">
    <property type="term" value="F:L-aspartate:2-oxoglutarate aminotransferase activity"/>
    <property type="evidence" value="ECO:0007669"/>
    <property type="project" value="UniProtKB-EC"/>
</dbReference>
<accession>W3XFZ7</accession>
<dbReference type="PANTHER" id="PTHR11879:SF55">
    <property type="entry name" value="GLUTAMATE OXALOACETATE TRANSAMINASE 1, ISOFORM B"/>
    <property type="match status" value="1"/>
</dbReference>
<proteinExistence type="inferred from homology"/>
<evidence type="ECO:0000256" key="5">
    <source>
        <dbReference type="ARBA" id="ARBA00022679"/>
    </source>
</evidence>
<dbReference type="PROSITE" id="PS00105">
    <property type="entry name" value="AA_TRANSFER_CLASS_1"/>
    <property type="match status" value="1"/>
</dbReference>
<dbReference type="InterPro" id="IPR015422">
    <property type="entry name" value="PyrdxlP-dep_Trfase_small"/>
</dbReference>
<keyword evidence="4 7" id="KW-0032">Aminotransferase</keyword>
<evidence type="ECO:0000256" key="4">
    <source>
        <dbReference type="ARBA" id="ARBA00022576"/>
    </source>
</evidence>
<dbReference type="EMBL" id="KI912110">
    <property type="protein sequence ID" value="ETS84131.1"/>
    <property type="molecule type" value="Genomic_DNA"/>
</dbReference>
<keyword evidence="10" id="KW-1185">Reference proteome</keyword>
<dbReference type="GO" id="GO:0006532">
    <property type="term" value="P:aspartate biosynthetic process"/>
    <property type="evidence" value="ECO:0007669"/>
    <property type="project" value="TreeGrafter"/>
</dbReference>
<evidence type="ECO:0000256" key="3">
    <source>
        <dbReference type="ARBA" id="ARBA00011738"/>
    </source>
</evidence>
<dbReference type="InterPro" id="IPR004838">
    <property type="entry name" value="NHTrfase_class1_PyrdxlP-BS"/>
</dbReference>
<dbReference type="InterPro" id="IPR004839">
    <property type="entry name" value="Aminotransferase_I/II_large"/>
</dbReference>
<dbReference type="NCBIfam" id="NF006719">
    <property type="entry name" value="PRK09257.1"/>
    <property type="match status" value="1"/>
</dbReference>
<comment type="subunit">
    <text evidence="3 7">Homodimer.</text>
</comment>
<evidence type="ECO:0000256" key="2">
    <source>
        <dbReference type="ARBA" id="ARBA00007441"/>
    </source>
</evidence>
<comment type="similarity">
    <text evidence="2">Belongs to the class-I pyridoxal-phosphate-dependent aminotransferase family.</text>
</comment>
<dbReference type="InterPro" id="IPR015424">
    <property type="entry name" value="PyrdxlP-dep_Trfase"/>
</dbReference>
<name>W3XFZ7_PESFW</name>
<dbReference type="Gene3D" id="3.90.1150.10">
    <property type="entry name" value="Aspartate Aminotransferase, domain 1"/>
    <property type="match status" value="1"/>
</dbReference>
<dbReference type="STRING" id="1229662.W3XFZ7"/>
<dbReference type="InParanoid" id="W3XFZ7"/>
<evidence type="ECO:0000313" key="9">
    <source>
        <dbReference type="EMBL" id="ETS84131.1"/>
    </source>
</evidence>
<evidence type="ECO:0000256" key="6">
    <source>
        <dbReference type="ARBA" id="ARBA00022898"/>
    </source>
</evidence>
<dbReference type="EC" id="2.6.1.1" evidence="7"/>
<gene>
    <name evidence="9" type="ORF">PFICI_02156</name>
</gene>
<dbReference type="KEGG" id="pfy:PFICI_02156"/>
<dbReference type="GO" id="GO:0005829">
    <property type="term" value="C:cytosol"/>
    <property type="evidence" value="ECO:0007669"/>
    <property type="project" value="TreeGrafter"/>
</dbReference>
<feature type="domain" description="Aminotransferase class I/classII large" evidence="8">
    <location>
        <begin position="37"/>
        <end position="403"/>
    </location>
</feature>
<dbReference type="GO" id="GO:0030170">
    <property type="term" value="F:pyridoxal phosphate binding"/>
    <property type="evidence" value="ECO:0007669"/>
    <property type="project" value="InterPro"/>
</dbReference>
<reference evidence="10" key="1">
    <citation type="journal article" date="2015" name="BMC Genomics">
        <title>Genomic and transcriptomic analysis of the endophytic fungus Pestalotiopsis fici reveals its lifestyle and high potential for synthesis of natural products.</title>
        <authorList>
            <person name="Wang X."/>
            <person name="Zhang X."/>
            <person name="Liu L."/>
            <person name="Xiang M."/>
            <person name="Wang W."/>
            <person name="Sun X."/>
            <person name="Che Y."/>
            <person name="Guo L."/>
            <person name="Liu G."/>
            <person name="Guo L."/>
            <person name="Wang C."/>
            <person name="Yin W.B."/>
            <person name="Stadler M."/>
            <person name="Zhang X."/>
            <person name="Liu X."/>
        </authorList>
    </citation>
    <scope>NUCLEOTIDE SEQUENCE [LARGE SCALE GENOMIC DNA]</scope>
    <source>
        <strain evidence="10">W106-1 / CGMCC3.15140</strain>
    </source>
</reference>
<dbReference type="CDD" id="cd00609">
    <property type="entry name" value="AAT_like"/>
    <property type="match status" value="1"/>
</dbReference>
<dbReference type="PRINTS" id="PR00799">
    <property type="entry name" value="TRANSAMINASE"/>
</dbReference>
<comment type="miscellaneous">
    <text evidence="7">In eukaryotes there are cytoplasmic, mitochondrial and chloroplastic isozymes.</text>
</comment>
<dbReference type="OrthoDB" id="6752799at2759"/>
<keyword evidence="5 7" id="KW-0808">Transferase</keyword>
<dbReference type="InterPro" id="IPR015421">
    <property type="entry name" value="PyrdxlP-dep_Trfase_major"/>
</dbReference>